<sequence length="512" mass="55032">MPVIMGTPGRQERDEAPSRAPRKSKHQRGPQHNLRPKKLRYETDTQYNSCAAAQQDTSQEEFVDSKFFVGSIVWAKLDSYPWWPAMIDDDPDSCLYVCNKDPYNEDRVRFGAASEQSRVLAQLKLATKASATKLPNGTPVLFETLLSIMGGQTQESLEGIGNINSLIQFLGNDVEKDGRSDDGTCLADAKTEIVPASDATASGELLSQLMPTESTTASVPPFGEESRSEQRNTTTSSGMQSGTDLVPEVAPMKQVKQGVPKFFKEKTAFKGDKSKTLSKAKREINGKPKKLKKPGAKEPAADVVAQLLNDAAALAKQAKGPAERAGKALASARPTVTPARTFDNITAEVPAKPATAPASGSFKAAAVLLPKPVAMVPTVAVQLKEVAALEKPAAKTGSVEKTVTGMQATHKAPHQKRLFKVPTKETATTPPEAFASPKEMPITRANCDKDQLTSSGSWTTLEDSDFDALSNTTSLTFDNDLSSASQDIETDCDTDFVSLETVDCSQAFAMQE</sequence>
<dbReference type="PANTHER" id="PTHR15999">
    <property type="entry name" value="ZINC FINGER CW-TYPE PWWP DOMAIN PROTEIN 1"/>
    <property type="match status" value="1"/>
</dbReference>
<dbReference type="EMBL" id="ABJB010047723">
    <property type="status" value="NOT_ANNOTATED_CDS"/>
    <property type="molecule type" value="Genomic_DNA"/>
</dbReference>
<feature type="compositionally biased region" description="Polar residues" evidence="1">
    <location>
        <begin position="231"/>
        <end position="243"/>
    </location>
</feature>
<dbReference type="PANTHER" id="PTHR15999:SF2">
    <property type="entry name" value="ZINC FINGER CW-TYPE PWWP DOMAIN PROTEIN 1"/>
    <property type="match status" value="1"/>
</dbReference>
<reference evidence="3 5" key="1">
    <citation type="submission" date="2008-03" db="EMBL/GenBank/DDBJ databases">
        <title>Annotation of Ixodes scapularis.</title>
        <authorList>
            <consortium name="Ixodes scapularis Genome Project Consortium"/>
            <person name="Caler E."/>
            <person name="Hannick L.I."/>
            <person name="Bidwell S."/>
            <person name="Joardar V."/>
            <person name="Thiagarajan M."/>
            <person name="Amedeo P."/>
            <person name="Galinsky K.J."/>
            <person name="Schobel S."/>
            <person name="Inman J."/>
            <person name="Hostetler J."/>
            <person name="Miller J."/>
            <person name="Hammond M."/>
            <person name="Megy K."/>
            <person name="Lawson D."/>
            <person name="Kodira C."/>
            <person name="Sutton G."/>
            <person name="Meyer J."/>
            <person name="Hill C.A."/>
            <person name="Birren B."/>
            <person name="Nene V."/>
            <person name="Collins F."/>
            <person name="Alarcon-Chaidez F."/>
            <person name="Wikel S."/>
            <person name="Strausberg R."/>
        </authorList>
    </citation>
    <scope>NUCLEOTIDE SEQUENCE [LARGE SCALE GENOMIC DNA]</scope>
    <source>
        <strain evidence="5">Wikel</strain>
        <strain evidence="3">Wikel colony</strain>
    </source>
</reference>
<dbReference type="Gene3D" id="2.30.30.140">
    <property type="match status" value="1"/>
</dbReference>
<dbReference type="OrthoDB" id="757982at2759"/>
<dbReference type="EMBL" id="ABJB011095725">
    <property type="status" value="NOT_ANNOTATED_CDS"/>
    <property type="molecule type" value="Genomic_DNA"/>
</dbReference>
<evidence type="ECO:0000313" key="3">
    <source>
        <dbReference type="EMBL" id="EEC06815.1"/>
    </source>
</evidence>
<protein>
    <submittedName>
        <fullName evidence="3 4">Transcription regulatory protein, putative</fullName>
    </submittedName>
</protein>
<dbReference type="VEuPathDB" id="VectorBase:ISCI017657"/>
<evidence type="ECO:0000256" key="1">
    <source>
        <dbReference type="SAM" id="MobiDB-lite"/>
    </source>
</evidence>
<evidence type="ECO:0000259" key="2">
    <source>
        <dbReference type="PROSITE" id="PS50812"/>
    </source>
</evidence>
<name>B7PJP3_IXOSC</name>
<proteinExistence type="predicted"/>
<dbReference type="Pfam" id="PF00855">
    <property type="entry name" value="PWWP"/>
    <property type="match status" value="1"/>
</dbReference>
<dbReference type="EMBL" id="DS727610">
    <property type="protein sequence ID" value="EEC06815.1"/>
    <property type="molecule type" value="Genomic_DNA"/>
</dbReference>
<dbReference type="EnsemblMetazoa" id="ISCW017657-RA">
    <property type="protein sequence ID" value="ISCW017657-PA"/>
    <property type="gene ID" value="ISCW017657"/>
</dbReference>
<gene>
    <name evidence="3" type="ORF">IscW_ISCW017657</name>
</gene>
<dbReference type="VEuPathDB" id="VectorBase:ISCP_030820"/>
<keyword evidence="5" id="KW-1185">Reference proteome</keyword>
<dbReference type="InterPro" id="IPR000313">
    <property type="entry name" value="PWWP_dom"/>
</dbReference>
<evidence type="ECO:0000313" key="5">
    <source>
        <dbReference type="Proteomes" id="UP000001555"/>
    </source>
</evidence>
<dbReference type="InParanoid" id="B7PJP3"/>
<feature type="compositionally biased region" description="Polar residues" evidence="1">
    <location>
        <begin position="209"/>
        <end position="218"/>
    </location>
</feature>
<dbReference type="SUPFAM" id="SSF63748">
    <property type="entry name" value="Tudor/PWWP/MBT"/>
    <property type="match status" value="1"/>
</dbReference>
<dbReference type="Proteomes" id="UP000001555">
    <property type="component" value="Unassembled WGS sequence"/>
</dbReference>
<feature type="compositionally biased region" description="Basic residues" evidence="1">
    <location>
        <begin position="20"/>
        <end position="38"/>
    </location>
</feature>
<dbReference type="PaxDb" id="6945-B7PJP3"/>
<dbReference type="HOGENOM" id="CLU_532399_0_0_1"/>
<dbReference type="VEuPathDB" id="VectorBase:ISCP_023591"/>
<dbReference type="AlphaFoldDB" id="B7PJP3"/>
<dbReference type="VEuPathDB" id="VectorBase:ISCW017657"/>
<dbReference type="PROSITE" id="PS50812">
    <property type="entry name" value="PWWP"/>
    <property type="match status" value="1"/>
</dbReference>
<feature type="region of interest" description="Disordered" evidence="1">
    <location>
        <begin position="1"/>
        <end position="40"/>
    </location>
</feature>
<reference evidence="4" key="2">
    <citation type="submission" date="2020-05" db="UniProtKB">
        <authorList>
            <consortium name="EnsemblMetazoa"/>
        </authorList>
    </citation>
    <scope>IDENTIFICATION</scope>
    <source>
        <strain evidence="4">wikel</strain>
    </source>
</reference>
<feature type="domain" description="PWWP" evidence="2">
    <location>
        <begin position="69"/>
        <end position="95"/>
    </location>
</feature>
<evidence type="ECO:0000313" key="4">
    <source>
        <dbReference type="EnsemblMetazoa" id="ISCW017657-PA"/>
    </source>
</evidence>
<dbReference type="GO" id="GO:0005634">
    <property type="term" value="C:nucleus"/>
    <property type="evidence" value="ECO:0000318"/>
    <property type="project" value="GO_Central"/>
</dbReference>
<feature type="region of interest" description="Disordered" evidence="1">
    <location>
        <begin position="206"/>
        <end position="246"/>
    </location>
</feature>
<dbReference type="InterPro" id="IPR042778">
    <property type="entry name" value="ZCWPW1/ZCWPW2"/>
</dbReference>
<accession>B7PJP3</accession>
<organism>
    <name type="scientific">Ixodes scapularis</name>
    <name type="common">Black-legged tick</name>
    <name type="synonym">Deer tick</name>
    <dbReference type="NCBI Taxonomy" id="6945"/>
    <lineage>
        <taxon>Eukaryota</taxon>
        <taxon>Metazoa</taxon>
        <taxon>Ecdysozoa</taxon>
        <taxon>Arthropoda</taxon>
        <taxon>Chelicerata</taxon>
        <taxon>Arachnida</taxon>
        <taxon>Acari</taxon>
        <taxon>Parasitiformes</taxon>
        <taxon>Ixodida</taxon>
        <taxon>Ixodoidea</taxon>
        <taxon>Ixodidae</taxon>
        <taxon>Ixodinae</taxon>
        <taxon>Ixodes</taxon>
    </lineage>
</organism>